<feature type="compositionally biased region" description="Polar residues" evidence="8">
    <location>
        <begin position="1375"/>
        <end position="1391"/>
    </location>
</feature>
<dbReference type="Gene3D" id="3.30.160.60">
    <property type="entry name" value="Classic Zinc Finger"/>
    <property type="match status" value="3"/>
</dbReference>
<keyword evidence="10" id="KW-1185">Reference proteome</keyword>
<feature type="compositionally biased region" description="Basic and acidic residues" evidence="8">
    <location>
        <begin position="1265"/>
        <end position="1274"/>
    </location>
</feature>
<keyword evidence="3 7" id="KW-0863">Zinc-finger</keyword>
<dbReference type="PROSITE" id="PS00028">
    <property type="entry name" value="ZINC_FINGER_C2H2_1"/>
    <property type="match status" value="4"/>
</dbReference>
<feature type="compositionally biased region" description="Polar residues" evidence="8">
    <location>
        <begin position="1001"/>
        <end position="1013"/>
    </location>
</feature>
<dbReference type="Pfam" id="PF00096">
    <property type="entry name" value="zf-C2H2"/>
    <property type="match status" value="1"/>
</dbReference>
<keyword evidence="4" id="KW-0862">Zinc</keyword>
<dbReference type="SMART" id="SM00355">
    <property type="entry name" value="ZnF_C2H2"/>
    <property type="match status" value="7"/>
</dbReference>
<feature type="compositionally biased region" description="Basic and acidic residues" evidence="8">
    <location>
        <begin position="1901"/>
        <end position="1910"/>
    </location>
</feature>
<feature type="region of interest" description="Disordered" evidence="8">
    <location>
        <begin position="1136"/>
        <end position="1184"/>
    </location>
</feature>
<evidence type="ECO:0000313" key="11">
    <source>
        <dbReference type="RefSeq" id="XP_023943527.2"/>
    </source>
</evidence>
<feature type="region of interest" description="Disordered" evidence="8">
    <location>
        <begin position="1"/>
        <end position="30"/>
    </location>
</feature>
<accession>A0A6J1NEY2</accession>
<feature type="region of interest" description="Disordered" evidence="8">
    <location>
        <begin position="2183"/>
        <end position="2273"/>
    </location>
</feature>
<feature type="domain" description="C2H2-type" evidence="9">
    <location>
        <begin position="1579"/>
        <end position="1606"/>
    </location>
</feature>
<feature type="region of interest" description="Disordered" evidence="8">
    <location>
        <begin position="1479"/>
        <end position="1540"/>
    </location>
</feature>
<dbReference type="GeneID" id="112049744"/>
<dbReference type="PANTHER" id="PTHR45988">
    <property type="entry name" value="C2H2 TYPE ZINC FINGER TRANSCRIPTION FACTOR FAMILY-RELATED"/>
    <property type="match status" value="1"/>
</dbReference>
<dbReference type="RefSeq" id="XP_023943528.2">
    <property type="nucleotide sequence ID" value="XM_024087760.2"/>
</dbReference>
<dbReference type="GO" id="GO:0008270">
    <property type="term" value="F:zinc ion binding"/>
    <property type="evidence" value="ECO:0007669"/>
    <property type="project" value="UniProtKB-KW"/>
</dbReference>
<feature type="region of interest" description="Disordered" evidence="8">
    <location>
        <begin position="1645"/>
        <end position="1670"/>
    </location>
</feature>
<keyword evidence="6" id="KW-0804">Transcription</keyword>
<evidence type="ECO:0000256" key="1">
    <source>
        <dbReference type="ARBA" id="ARBA00022723"/>
    </source>
</evidence>
<keyword evidence="1" id="KW-0479">Metal-binding</keyword>
<sequence length="2273" mass="255143">MDRLNQLRGDAGDSTLDTSSPPSEAFMSANESSSKYFSLSEVDSTFSISPSKDGAVAAAESDRTISEETGIVPNVSPIPKADIETFKIGKHIEAANILSGGVNIFDDNENSYDGNELVIDDNIVLEDEKAEVKLSEDAAIPLEKDTTEDSLIESLEEEEAIPSKDTEVVLQIDGKNVDAIDIGNQLYLYRKAGEKELSAVQIIEDEQQQPSFKFLKVRENTEGNLEVYEEIQIEIPKEVPSEDGASNEKTHVPINDLNKVIKEPSCNKVVDKIHMTPNIESNSISAPLELVDTQPESKSDVNLNGKMKFNESRKSPLAFTPVTYHSTPNKEGIPLTKIMVDQQLHPSRHSDNVKKTIEVNTENIKAKIVEASIKATDVNESTKTQKLDTPIVEAKEGNSHMPIVSEVVNEDVACDSLVEVKEHIETTGKGSTESTFISESKENALNNSVEAPAEEKVADEKKTDDNLKHEEIKNNPITYQSLPVINTVKESCESTSNSEKEKDKRGVNELSPEVKKNVDDNNFQESEITSNEKKIEASDYKDHIDNIPVNNIVTSTTTMVENKDAPLNNEKTNVEKHDEILHLQSNDNADTTHLIDSSLPKTTSLTDLKENVETPNEYKIKKDVVEHNEKETDVVNLNTKNSVNEVGQCEIFKNRIDSSNICSKIDTNITKECDKPVVNIINKDNHDSKSINPEISTINNSSYLSTESKILNDTHTKDITEKVKDDSINKNAKQNELGLALTQKGNLGQKAMTKSEIESYNITSKDHSSKLNAAKTIFPKQLKPVQVKKVTPKTTEEENNDVPFGKWTEVNRQRFLNQMKETKISSNSSNTNQIKQTNDLNRRDVLKKFDSKRQSAATAPTKISDFSSVPKFSSKMETAAFVNKAAINHQNNPIKPVVASSKNLPATVQVKPKPALVQNVADEPTKESSEQRIIINSQELINNTIEGIITRALKIKTTTPVHMKEKMTIHTAENPKDAMPLPGSLDDIEMKMNELHGFSFSERSSQEYSQAANLDSKPSKSEDTSVNKNNKIPNLLPFKNKDQEKATKDTLRDDSSDEEIIEHVPITGDIDVSKQSLISLLSCKETFNEPKMDTIITEKDFDKFARRNSITYENCLTVKFDSKEKHNVVQTVVQKEPPTKKLSRNELMLAESKAKSSNKHSTARHQTSKIPTSKSKSDEDAYTKNHHSKVQIAYQSALTAKRNLECPMTMIEDKPVKVVFMDTNTEYTPLQLNVQGQELSPSKKQEPDLDVHSASESMDSDILDLDTKSQDGKSKSKHQRKQVLTPVELEPELQLIESELGFKVSPTKKRKTEEKSDKNTKNLVPKKSYLLNRSVVDDQISTSNQPKTETFTGHNINTAIDSLVKAAELIENQSESHCARISSPTTETLQSIPVKRGRGRPRKYPLPAPRAVTKKPSSPQKKPRLIDAKPPKYYSDSDESSDGEIVRVNWTMGKINENIVCPICSKLFRSEDVLFKHVKHCTGPSPNRSDSDKRSPRRLRDSQESGRKLHDSRSEETDNTTDTEEENDNEGEKTKKYGVSKPRNDDLEVIVIEDTPVKQKPIENKKVSRKSKLLHNTNLVCEFCGKAFRQLSYLVNHKLQHKNEDRKDVNSLESETTKSSVFSCEICKKEFRKLHHLVQHRLIHNPSSTASRSLRKTSSEVSETKSSKIHNDDTSAGFRCEPCDKSFRKLHHLVEHRETHDGINKKGNTTISQSTTETSKAVMAHYCDICKKVFKKLQDLLEHKEQHYETSSEKSDDKSVKSSLSTKDIIHECSLCYMVFPNEHSLTKHTVICLRKKRQSAAKQAAKHADSKLDNETPEVQNIKSEEDVVAQDVQLVNDTLETEEPMVKQISENNDKLEQVEKQPKDIDNKDNKQQERDLENTNKDEKPTGDVVPKKRHSTASEKTKTDDIETPAKIKKVDVKEGVINVDTPSPKKKTNKDKSTVVFTKNHKTNNNPLPVTDSVKPLESSDDEEIRYMLNPNYKKEESAESKYFMKISALKRNSLQIERPSSKEFLKRRISLQNPPKMPRLKATPIERKPTQDQAKSKVTAEKRLTLITEQTTDSDDSDVKYSFPIPEKEKSVERKIKRQSVGAKRKSLVGIAKRKSLGKAVTPKAKPKKRTTEIEHRCDCGQLFSSAALLSRHTTLAHTPPRIRRRRSPPPEEVNTKPTVAKHTITKPTITKPTVTKPTVTKPINTKPTNTKTINTKPINKKSKLDVTSSNKSLGVATRKSSVSNVSNNEMNTDSGKQVKSDSFKTLRSAKSVPGFDKIKKK</sequence>
<dbReference type="PANTHER" id="PTHR45988:SF18">
    <property type="entry name" value="C2H2-TYPE ZINC FINGER FAMILY PROTEIN"/>
    <property type="match status" value="1"/>
</dbReference>
<feature type="region of interest" description="Disordered" evidence="8">
    <location>
        <begin position="1949"/>
        <end position="1970"/>
    </location>
</feature>
<feature type="region of interest" description="Disordered" evidence="8">
    <location>
        <begin position="1375"/>
        <end position="1441"/>
    </location>
</feature>
<dbReference type="GO" id="GO:0000976">
    <property type="term" value="F:transcription cis-regulatory region binding"/>
    <property type="evidence" value="ECO:0007669"/>
    <property type="project" value="TreeGrafter"/>
</dbReference>
<dbReference type="OrthoDB" id="8012317at2759"/>
<feature type="region of interest" description="Disordered" evidence="8">
    <location>
        <begin position="1842"/>
        <end position="1910"/>
    </location>
</feature>
<feature type="compositionally biased region" description="Basic and acidic residues" evidence="8">
    <location>
        <begin position="1489"/>
        <end position="1516"/>
    </location>
</feature>
<organism evidence="10 11">
    <name type="scientific">Bicyclus anynana</name>
    <name type="common">Squinting bush brown butterfly</name>
    <dbReference type="NCBI Taxonomy" id="110368"/>
    <lineage>
        <taxon>Eukaryota</taxon>
        <taxon>Metazoa</taxon>
        <taxon>Ecdysozoa</taxon>
        <taxon>Arthropoda</taxon>
        <taxon>Hexapoda</taxon>
        <taxon>Insecta</taxon>
        <taxon>Pterygota</taxon>
        <taxon>Neoptera</taxon>
        <taxon>Endopterygota</taxon>
        <taxon>Lepidoptera</taxon>
        <taxon>Glossata</taxon>
        <taxon>Ditrysia</taxon>
        <taxon>Papilionoidea</taxon>
        <taxon>Nymphalidae</taxon>
        <taxon>Satyrinae</taxon>
        <taxon>Satyrini</taxon>
        <taxon>Mycalesina</taxon>
        <taxon>Bicyclus</taxon>
    </lineage>
</organism>
<evidence type="ECO:0000313" key="12">
    <source>
        <dbReference type="RefSeq" id="XP_023943528.2"/>
    </source>
</evidence>
<feature type="compositionally biased region" description="Low complexity" evidence="8">
    <location>
        <begin position="2183"/>
        <end position="2209"/>
    </location>
</feature>
<evidence type="ECO:0000256" key="6">
    <source>
        <dbReference type="ARBA" id="ARBA00023163"/>
    </source>
</evidence>
<dbReference type="InterPro" id="IPR036236">
    <property type="entry name" value="Znf_C2H2_sf"/>
</dbReference>
<evidence type="ECO:0000313" key="13">
    <source>
        <dbReference type="RefSeq" id="XP_052740701.1"/>
    </source>
</evidence>
<name>A0A6J1NEY2_BICAN</name>
<proteinExistence type="predicted"/>
<dbReference type="GO" id="GO:0005634">
    <property type="term" value="C:nucleus"/>
    <property type="evidence" value="ECO:0007669"/>
    <property type="project" value="TreeGrafter"/>
</dbReference>
<keyword evidence="2" id="KW-0677">Repeat</keyword>
<evidence type="ECO:0000313" key="10">
    <source>
        <dbReference type="Proteomes" id="UP001652582"/>
    </source>
</evidence>
<dbReference type="KEGG" id="bany:112049744"/>
<reference evidence="11 12" key="1">
    <citation type="submission" date="2025-05" db="UniProtKB">
        <authorList>
            <consortium name="RefSeq"/>
        </authorList>
    </citation>
    <scope>IDENTIFICATION</scope>
</reference>
<keyword evidence="5" id="KW-0805">Transcription regulation</keyword>
<feature type="compositionally biased region" description="Acidic residues" evidence="8">
    <location>
        <begin position="1517"/>
        <end position="1529"/>
    </location>
</feature>
<feature type="region of interest" description="Disordered" evidence="8">
    <location>
        <begin position="1306"/>
        <end position="1325"/>
    </location>
</feature>
<dbReference type="GO" id="GO:0003700">
    <property type="term" value="F:DNA-binding transcription factor activity"/>
    <property type="evidence" value="ECO:0007669"/>
    <property type="project" value="InterPro"/>
</dbReference>
<feature type="region of interest" description="Disordered" evidence="8">
    <location>
        <begin position="2145"/>
        <end position="2168"/>
    </location>
</feature>
<protein>
    <submittedName>
        <fullName evidence="11 12">Uncharacterized protein LOC112049744</fullName>
    </submittedName>
</protein>
<feature type="region of interest" description="Disordered" evidence="8">
    <location>
        <begin position="1233"/>
        <end position="1285"/>
    </location>
</feature>
<dbReference type="InterPro" id="IPR013087">
    <property type="entry name" value="Znf_C2H2_type"/>
</dbReference>
<dbReference type="SUPFAM" id="SSF57667">
    <property type="entry name" value="beta-beta-alpha zinc fingers"/>
    <property type="match status" value="1"/>
</dbReference>
<evidence type="ECO:0000259" key="9">
    <source>
        <dbReference type="PROSITE" id="PS50157"/>
    </source>
</evidence>
<evidence type="ECO:0000256" key="2">
    <source>
        <dbReference type="ARBA" id="ARBA00022737"/>
    </source>
</evidence>
<evidence type="ECO:0000256" key="3">
    <source>
        <dbReference type="ARBA" id="ARBA00022771"/>
    </source>
</evidence>
<dbReference type="PROSITE" id="PS50157">
    <property type="entry name" value="ZINC_FINGER_C2H2_2"/>
    <property type="match status" value="5"/>
</dbReference>
<feature type="compositionally biased region" description="Basic residues" evidence="8">
    <location>
        <begin position="1156"/>
        <end position="1167"/>
    </location>
</feature>
<dbReference type="Proteomes" id="UP001652582">
    <property type="component" value="Chromosome 12"/>
</dbReference>
<feature type="region of interest" description="Disordered" evidence="8">
    <location>
        <begin position="1001"/>
        <end position="1056"/>
    </location>
</feature>
<gene>
    <name evidence="11 12 13" type="primary">LOC112049744</name>
</gene>
<feature type="compositionally biased region" description="Basic and acidic residues" evidence="8">
    <location>
        <begin position="1241"/>
        <end position="1253"/>
    </location>
</feature>
<feature type="compositionally biased region" description="Basic and acidic residues" evidence="8">
    <location>
        <begin position="1854"/>
        <end position="1890"/>
    </location>
</feature>
<feature type="compositionally biased region" description="Basic and acidic residues" evidence="8">
    <location>
        <begin position="1311"/>
        <end position="1320"/>
    </location>
</feature>
<evidence type="ECO:0000256" key="4">
    <source>
        <dbReference type="ARBA" id="ARBA00022833"/>
    </source>
</evidence>
<feature type="domain" description="C2H2-type" evidence="9">
    <location>
        <begin position="1678"/>
        <end position="1705"/>
    </location>
</feature>
<dbReference type="InterPro" id="IPR044653">
    <property type="entry name" value="AZF1/2/3-like"/>
</dbReference>
<evidence type="ECO:0000256" key="7">
    <source>
        <dbReference type="PROSITE-ProRule" id="PRU00042"/>
    </source>
</evidence>
<feature type="compositionally biased region" description="Basic and acidic residues" evidence="8">
    <location>
        <begin position="1039"/>
        <end position="1054"/>
    </location>
</feature>
<feature type="domain" description="C2H2-type" evidence="9">
    <location>
        <begin position="1459"/>
        <end position="1486"/>
    </location>
</feature>
<feature type="domain" description="C2H2-type" evidence="9">
    <location>
        <begin position="1622"/>
        <end position="1649"/>
    </location>
</feature>
<feature type="region of interest" description="Disordered" evidence="8">
    <location>
        <begin position="1804"/>
        <end position="1827"/>
    </location>
</feature>
<evidence type="ECO:0000256" key="5">
    <source>
        <dbReference type="ARBA" id="ARBA00023015"/>
    </source>
</evidence>
<dbReference type="RefSeq" id="XP_052740701.1">
    <property type="nucleotide sequence ID" value="XM_052884741.1"/>
</dbReference>
<dbReference type="RefSeq" id="XP_023943527.2">
    <property type="nucleotide sequence ID" value="XM_024087759.2"/>
</dbReference>
<feature type="domain" description="C2H2-type" evidence="9">
    <location>
        <begin position="1725"/>
        <end position="1752"/>
    </location>
</feature>
<dbReference type="Pfam" id="PF13912">
    <property type="entry name" value="zf-C2H2_6"/>
    <property type="match status" value="2"/>
</dbReference>
<evidence type="ECO:0000256" key="8">
    <source>
        <dbReference type="SAM" id="MobiDB-lite"/>
    </source>
</evidence>